<keyword evidence="3" id="KW-1185">Reference proteome</keyword>
<sequence length="82" mass="9222">MVRDWERRKDAATINASMDTGFRTTFVEALKVIETSNCIDLESCALALPIDAMCGSPLTLNCFAIIFTAAWQMYLPSSPWYH</sequence>
<comment type="caution">
    <text evidence="2">The sequence shown here is derived from an EMBL/GenBank/DDBJ whole genome shotgun (WGS) entry which is preliminary data.</text>
</comment>
<protein>
    <submittedName>
        <fullName evidence="2">Uncharacterized protein</fullName>
    </submittedName>
</protein>
<organism evidence="2 3">
    <name type="scientific">Gossypium arboreum</name>
    <name type="common">Tree cotton</name>
    <name type="synonym">Gossypium nanking</name>
    <dbReference type="NCBI Taxonomy" id="29729"/>
    <lineage>
        <taxon>Eukaryota</taxon>
        <taxon>Viridiplantae</taxon>
        <taxon>Streptophyta</taxon>
        <taxon>Embryophyta</taxon>
        <taxon>Tracheophyta</taxon>
        <taxon>Spermatophyta</taxon>
        <taxon>Magnoliopsida</taxon>
        <taxon>eudicotyledons</taxon>
        <taxon>Gunneridae</taxon>
        <taxon>Pentapetalae</taxon>
        <taxon>rosids</taxon>
        <taxon>malvids</taxon>
        <taxon>Malvales</taxon>
        <taxon>Malvaceae</taxon>
        <taxon>Malvoideae</taxon>
        <taxon>Gossypium</taxon>
    </lineage>
</organism>
<proteinExistence type="predicted"/>
<keyword evidence="1" id="KW-1133">Transmembrane helix</keyword>
<dbReference type="EMBL" id="JARKNE010000013">
    <property type="protein sequence ID" value="KAK5771574.1"/>
    <property type="molecule type" value="Genomic_DNA"/>
</dbReference>
<keyword evidence="1" id="KW-0812">Transmembrane</keyword>
<feature type="transmembrane region" description="Helical" evidence="1">
    <location>
        <begin position="58"/>
        <end position="75"/>
    </location>
</feature>
<name>A0ABR0MGU7_GOSAR</name>
<evidence type="ECO:0000256" key="1">
    <source>
        <dbReference type="SAM" id="Phobius"/>
    </source>
</evidence>
<evidence type="ECO:0000313" key="3">
    <source>
        <dbReference type="Proteomes" id="UP001358586"/>
    </source>
</evidence>
<reference evidence="2 3" key="1">
    <citation type="submission" date="2023-03" db="EMBL/GenBank/DDBJ databases">
        <title>WGS of Gossypium arboreum.</title>
        <authorList>
            <person name="Yu D."/>
        </authorList>
    </citation>
    <scope>NUCLEOTIDE SEQUENCE [LARGE SCALE GENOMIC DNA]</scope>
    <source>
        <tissue evidence="2">Leaf</tissue>
    </source>
</reference>
<keyword evidence="1" id="KW-0472">Membrane</keyword>
<dbReference type="Proteomes" id="UP001358586">
    <property type="component" value="Chromosome 13"/>
</dbReference>
<evidence type="ECO:0000313" key="2">
    <source>
        <dbReference type="EMBL" id="KAK5771574.1"/>
    </source>
</evidence>
<accession>A0ABR0MGU7</accession>
<gene>
    <name evidence="2" type="ORF">PVK06_047793</name>
</gene>